<dbReference type="EMBL" id="QMFB01000015">
    <property type="protein sequence ID" value="RAV18698.1"/>
    <property type="molecule type" value="Genomic_DNA"/>
</dbReference>
<evidence type="ECO:0000313" key="2">
    <source>
        <dbReference type="EMBL" id="RAV18698.1"/>
    </source>
</evidence>
<dbReference type="InterPro" id="IPR058600">
    <property type="entry name" value="YhjD-like"/>
</dbReference>
<dbReference type="Pfam" id="PF26325">
    <property type="entry name" value="YhjD"/>
    <property type="match status" value="1"/>
</dbReference>
<comment type="caution">
    <text evidence="2">The sequence shown here is derived from an EMBL/GenBank/DDBJ whole genome shotgun (WGS) entry which is preliminary data.</text>
</comment>
<organism evidence="2 3">
    <name type="scientific">Paenibacillus contaminans</name>
    <dbReference type="NCBI Taxonomy" id="450362"/>
    <lineage>
        <taxon>Bacteria</taxon>
        <taxon>Bacillati</taxon>
        <taxon>Bacillota</taxon>
        <taxon>Bacilli</taxon>
        <taxon>Bacillales</taxon>
        <taxon>Paenibacillaceae</taxon>
        <taxon>Paenibacillus</taxon>
    </lineage>
</organism>
<dbReference type="Proteomes" id="UP000250369">
    <property type="component" value="Unassembled WGS sequence"/>
</dbReference>
<dbReference type="AlphaFoldDB" id="A0A329MGC3"/>
<feature type="region of interest" description="Disordered" evidence="1">
    <location>
        <begin position="15"/>
        <end position="34"/>
    </location>
</feature>
<evidence type="ECO:0000256" key="1">
    <source>
        <dbReference type="SAM" id="MobiDB-lite"/>
    </source>
</evidence>
<keyword evidence="3" id="KW-1185">Reference proteome</keyword>
<dbReference type="OrthoDB" id="2644100at2"/>
<accession>A0A329MGC3</accession>
<sequence length="160" mass="19095">MSKLDGNERWKSKMLLTEHQEQYENRRDIKNSRNRPTADEFKMIRDYILLPYMLSMVQKNIEDTGNQSNLLKQLYVTADQAVMKQISADMYSVRRELSKRNIKITNDEQADMVIYHRFICRGYEDRFGMVRDVMRSEISIRLSKYFKELIGRVNAPKSLN</sequence>
<evidence type="ECO:0000313" key="3">
    <source>
        <dbReference type="Proteomes" id="UP000250369"/>
    </source>
</evidence>
<gene>
    <name evidence="2" type="ORF">DQG23_23425</name>
</gene>
<proteinExistence type="predicted"/>
<dbReference type="RefSeq" id="WP_113033316.1">
    <property type="nucleotide sequence ID" value="NZ_QMFB01000015.1"/>
</dbReference>
<reference evidence="2 3" key="1">
    <citation type="journal article" date="2009" name="Int. J. Syst. Evol. Microbiol.">
        <title>Paenibacillus contaminans sp. nov., isolated from a contaminated laboratory plate.</title>
        <authorList>
            <person name="Chou J.H."/>
            <person name="Lee J.H."/>
            <person name="Lin M.C."/>
            <person name="Chang P.S."/>
            <person name="Arun A.B."/>
            <person name="Young C.C."/>
            <person name="Chen W.M."/>
        </authorList>
    </citation>
    <scope>NUCLEOTIDE SEQUENCE [LARGE SCALE GENOMIC DNA]</scope>
    <source>
        <strain evidence="2 3">CKOBP-6</strain>
    </source>
</reference>
<protein>
    <submittedName>
        <fullName evidence="2">Uncharacterized protein</fullName>
    </submittedName>
</protein>
<name>A0A329MGC3_9BACL</name>